<dbReference type="AlphaFoldDB" id="A0A5C6B4F3"/>
<organism evidence="1 2">
    <name type="scientific">Stieleria varia</name>
    <dbReference type="NCBI Taxonomy" id="2528005"/>
    <lineage>
        <taxon>Bacteria</taxon>
        <taxon>Pseudomonadati</taxon>
        <taxon>Planctomycetota</taxon>
        <taxon>Planctomycetia</taxon>
        <taxon>Pirellulales</taxon>
        <taxon>Pirellulaceae</taxon>
        <taxon>Stieleria</taxon>
    </lineage>
</organism>
<gene>
    <name evidence="1" type="ORF">Pla52n_21630</name>
</gene>
<dbReference type="OrthoDB" id="240746at2"/>
<dbReference type="Proteomes" id="UP000320176">
    <property type="component" value="Unassembled WGS sequence"/>
</dbReference>
<name>A0A5C6B4F3_9BACT</name>
<keyword evidence="2" id="KW-1185">Reference proteome</keyword>
<dbReference type="EMBL" id="SJPN01000002">
    <property type="protein sequence ID" value="TWU06442.1"/>
    <property type="molecule type" value="Genomic_DNA"/>
</dbReference>
<evidence type="ECO:0000313" key="2">
    <source>
        <dbReference type="Proteomes" id="UP000320176"/>
    </source>
</evidence>
<proteinExistence type="predicted"/>
<protein>
    <submittedName>
        <fullName evidence="1">Uncharacterized protein</fullName>
    </submittedName>
</protein>
<accession>A0A5C6B4F3</accession>
<evidence type="ECO:0000313" key="1">
    <source>
        <dbReference type="EMBL" id="TWU06442.1"/>
    </source>
</evidence>
<reference evidence="1 2" key="1">
    <citation type="submission" date="2019-02" db="EMBL/GenBank/DDBJ databases">
        <title>Deep-cultivation of Planctomycetes and their phenomic and genomic characterization uncovers novel biology.</title>
        <authorList>
            <person name="Wiegand S."/>
            <person name="Jogler M."/>
            <person name="Boedeker C."/>
            <person name="Pinto D."/>
            <person name="Vollmers J."/>
            <person name="Rivas-Marin E."/>
            <person name="Kohn T."/>
            <person name="Peeters S.H."/>
            <person name="Heuer A."/>
            <person name="Rast P."/>
            <person name="Oberbeckmann S."/>
            <person name="Bunk B."/>
            <person name="Jeske O."/>
            <person name="Meyerdierks A."/>
            <person name="Storesund J.E."/>
            <person name="Kallscheuer N."/>
            <person name="Luecker S."/>
            <person name="Lage O.M."/>
            <person name="Pohl T."/>
            <person name="Merkel B.J."/>
            <person name="Hornburger P."/>
            <person name="Mueller R.-W."/>
            <person name="Bruemmer F."/>
            <person name="Labrenz M."/>
            <person name="Spormann A.M."/>
            <person name="Op Den Camp H."/>
            <person name="Overmann J."/>
            <person name="Amann R."/>
            <person name="Jetten M.S.M."/>
            <person name="Mascher T."/>
            <person name="Medema M.H."/>
            <person name="Devos D.P."/>
            <person name="Kaster A.-K."/>
            <person name="Ovreas L."/>
            <person name="Rohde M."/>
            <person name="Galperin M.Y."/>
            <person name="Jogler C."/>
        </authorList>
    </citation>
    <scope>NUCLEOTIDE SEQUENCE [LARGE SCALE GENOMIC DNA]</scope>
    <source>
        <strain evidence="1 2">Pla52n</strain>
    </source>
</reference>
<dbReference type="RefSeq" id="WP_146519523.1">
    <property type="nucleotide sequence ID" value="NZ_CP151726.1"/>
</dbReference>
<comment type="caution">
    <text evidence="1">The sequence shown here is derived from an EMBL/GenBank/DDBJ whole genome shotgun (WGS) entry which is preliminary data.</text>
</comment>
<sequence>MSASLTLLSKVLCPHCWHPFAPEETVWISEHPDLVGDPKLGFDHAKRFLPSRFTARGDAIDEMGEPATRMACPRCHLPVPRTLYQVPSLMFSILGAPACGKSYFLASMTWQLRQILPRKFGVSLNDADAEINGRIHEYEELHFMNPDPDTPVAIAKTEEQGDLYDTVDMGKHTVTLPRPFMFNLQPLASHPNFGRHQTASRVVCLYDNAGESFFPGADTTMSPVTRHLAYSKCLFFCFDPTQDPRFRQACEGRTDDPQMVRRASRLHRETSVRQDTILLEAIQRVRRHAGLRDDEIQDRPLVIIVTKWDAWESLLPGLSHDDPYVKVPGSPLCLLDRQRILTTSDAVGEMLSEICPEVVAAAQGFSTNITFIPVSATGKSPELDPESGALGIRPRDMAPYWVEVPMMMALANWAGSLISAAETRPPNS</sequence>